<keyword evidence="6 8" id="KW-1133">Transmembrane helix</keyword>
<dbReference type="RefSeq" id="WP_092458296.1">
    <property type="nucleotide sequence ID" value="NZ_FPCJ01000001.1"/>
</dbReference>
<evidence type="ECO:0000313" key="11">
    <source>
        <dbReference type="Proteomes" id="UP000199537"/>
    </source>
</evidence>
<gene>
    <name evidence="10" type="ORF">SAMN05660895_0896</name>
</gene>
<dbReference type="STRING" id="1393122.SAMN05660895_0896"/>
<organism evidence="10 11">
    <name type="scientific">Thermoflavifilum thermophilum</name>
    <dbReference type="NCBI Taxonomy" id="1393122"/>
    <lineage>
        <taxon>Bacteria</taxon>
        <taxon>Pseudomonadati</taxon>
        <taxon>Bacteroidota</taxon>
        <taxon>Chitinophagia</taxon>
        <taxon>Chitinophagales</taxon>
        <taxon>Chitinophagaceae</taxon>
        <taxon>Thermoflavifilum</taxon>
    </lineage>
</organism>
<keyword evidence="3 10" id="KW-0328">Glycosyltransferase</keyword>
<feature type="transmembrane region" description="Helical" evidence="8">
    <location>
        <begin position="121"/>
        <end position="140"/>
    </location>
</feature>
<keyword evidence="2" id="KW-1003">Cell membrane</keyword>
<reference evidence="11" key="1">
    <citation type="submission" date="2016-10" db="EMBL/GenBank/DDBJ databases">
        <authorList>
            <person name="Varghese N."/>
            <person name="Submissions S."/>
        </authorList>
    </citation>
    <scope>NUCLEOTIDE SEQUENCE [LARGE SCALE GENOMIC DNA]</scope>
    <source>
        <strain evidence="11">DSM 14807</strain>
    </source>
</reference>
<feature type="transmembrane region" description="Helical" evidence="8">
    <location>
        <begin position="90"/>
        <end position="109"/>
    </location>
</feature>
<evidence type="ECO:0000256" key="8">
    <source>
        <dbReference type="SAM" id="Phobius"/>
    </source>
</evidence>
<evidence type="ECO:0000256" key="2">
    <source>
        <dbReference type="ARBA" id="ARBA00022475"/>
    </source>
</evidence>
<dbReference type="InterPro" id="IPR038731">
    <property type="entry name" value="RgtA/B/C-like"/>
</dbReference>
<evidence type="ECO:0000256" key="6">
    <source>
        <dbReference type="ARBA" id="ARBA00022989"/>
    </source>
</evidence>
<dbReference type="PANTHER" id="PTHR33908">
    <property type="entry name" value="MANNOSYLTRANSFERASE YKCB-RELATED"/>
    <property type="match status" value="1"/>
</dbReference>
<evidence type="ECO:0000313" key="10">
    <source>
        <dbReference type="EMBL" id="SFV30813.1"/>
    </source>
</evidence>
<dbReference type="EMBL" id="FPCJ01000001">
    <property type="protein sequence ID" value="SFV30813.1"/>
    <property type="molecule type" value="Genomic_DNA"/>
</dbReference>
<protein>
    <submittedName>
        <fullName evidence="10">Dolichyl-phosphate-mannose-protein mannosyltransferase</fullName>
    </submittedName>
</protein>
<dbReference type="GO" id="GO:0005886">
    <property type="term" value="C:plasma membrane"/>
    <property type="evidence" value="ECO:0007669"/>
    <property type="project" value="UniProtKB-SubCell"/>
</dbReference>
<evidence type="ECO:0000256" key="5">
    <source>
        <dbReference type="ARBA" id="ARBA00022692"/>
    </source>
</evidence>
<dbReference type="AlphaFoldDB" id="A0A1I7N8A4"/>
<evidence type="ECO:0000256" key="3">
    <source>
        <dbReference type="ARBA" id="ARBA00022676"/>
    </source>
</evidence>
<feature type="transmembrane region" description="Helical" evidence="8">
    <location>
        <begin position="253"/>
        <end position="273"/>
    </location>
</feature>
<keyword evidence="4 10" id="KW-0808">Transferase</keyword>
<feature type="transmembrane region" description="Helical" evidence="8">
    <location>
        <begin position="338"/>
        <end position="359"/>
    </location>
</feature>
<keyword evidence="11" id="KW-1185">Reference proteome</keyword>
<name>A0A1I7N8A4_9BACT</name>
<feature type="domain" description="Glycosyltransferase RgtA/B/C/D-like" evidence="9">
    <location>
        <begin position="70"/>
        <end position="224"/>
    </location>
</feature>
<dbReference type="OrthoDB" id="9813729at2"/>
<dbReference type="Pfam" id="PF13231">
    <property type="entry name" value="PMT_2"/>
    <property type="match status" value="1"/>
</dbReference>
<feature type="transmembrane region" description="Helical" evidence="8">
    <location>
        <begin position="29"/>
        <end position="47"/>
    </location>
</feature>
<feature type="transmembrane region" description="Helical" evidence="8">
    <location>
        <begin position="170"/>
        <end position="194"/>
    </location>
</feature>
<dbReference type="InterPro" id="IPR050297">
    <property type="entry name" value="LipidA_mod_glycosyltrf_83"/>
</dbReference>
<evidence type="ECO:0000259" key="9">
    <source>
        <dbReference type="Pfam" id="PF13231"/>
    </source>
</evidence>
<keyword evidence="7 8" id="KW-0472">Membrane</keyword>
<evidence type="ECO:0000256" key="1">
    <source>
        <dbReference type="ARBA" id="ARBA00004651"/>
    </source>
</evidence>
<evidence type="ECO:0000256" key="4">
    <source>
        <dbReference type="ARBA" id="ARBA00022679"/>
    </source>
</evidence>
<dbReference type="Proteomes" id="UP000199537">
    <property type="component" value="Unassembled WGS sequence"/>
</dbReference>
<proteinExistence type="predicted"/>
<comment type="subcellular location">
    <subcellularLocation>
        <location evidence="1">Cell membrane</location>
        <topology evidence="1">Multi-pass membrane protein</topology>
    </subcellularLocation>
</comment>
<sequence>MELIETRIKPQHGMLIPQNPVLCPKLTRYFFLFLGGWTLVNLLQASFTQLNPDEAYYWLYAQHLEWGYFDHPPMIALFIKLGSLLLSGELGVRLLTVLAQSISLIFIWLTARSWTTDVKTLVLFFGIAGSIALFDVYGFVSTPDAPLLLFESIFLWAYQQFLRHANWKTAFWICLGMTGMIYSKYHGFLIIALVCLSNLRLLKNGYFWAAGILTCLLYLPHVLWQIHHGFPSLEYHLIDRAEPFQWQYLLEYWPNQMVALNPFTLGLILYLMYRFRPQHVFEKSLYFIIGGLLLFFWLMTFRGHVEPQWTIAAAVPMIIITYRQATQKHSFFRYVHRFIFPTLLLILLARIILIVPLPFVDVPFYGHREWATTLQRITGNHPVAFMDSYQKPSLYTFYTHQPAFTFNSIDYRKNQFDIWKMETRFHDQPCVLVSTPEDPYAQPYSLPDQQTVYLHFTRHLPTVQHLRIHFKFADTHVRAGENIRLPVEIYNPYPFAVHLHNQEFPVSLKTVWIHGDKKWSEPLISSELPPIIEAHDTIQTTIQFSVPNLPASHVHMAISFQAGVIKPAFNSSFVSLHLQ</sequence>
<feature type="transmembrane region" description="Helical" evidence="8">
    <location>
        <begin position="285"/>
        <end position="303"/>
    </location>
</feature>
<feature type="transmembrane region" description="Helical" evidence="8">
    <location>
        <begin position="309"/>
        <end position="326"/>
    </location>
</feature>
<dbReference type="GO" id="GO:0009103">
    <property type="term" value="P:lipopolysaccharide biosynthetic process"/>
    <property type="evidence" value="ECO:0007669"/>
    <property type="project" value="UniProtKB-ARBA"/>
</dbReference>
<feature type="transmembrane region" description="Helical" evidence="8">
    <location>
        <begin position="206"/>
        <end position="226"/>
    </location>
</feature>
<evidence type="ECO:0000256" key="7">
    <source>
        <dbReference type="ARBA" id="ARBA00023136"/>
    </source>
</evidence>
<dbReference type="GO" id="GO:0016763">
    <property type="term" value="F:pentosyltransferase activity"/>
    <property type="evidence" value="ECO:0007669"/>
    <property type="project" value="TreeGrafter"/>
</dbReference>
<keyword evidence="5 8" id="KW-0812">Transmembrane</keyword>
<dbReference type="PANTHER" id="PTHR33908:SF11">
    <property type="entry name" value="MEMBRANE PROTEIN"/>
    <property type="match status" value="1"/>
</dbReference>
<accession>A0A1I7N8A4</accession>